<dbReference type="PANTHER" id="PTHR13754:SF18">
    <property type="entry name" value="7,8-DIHYDROPTERIN-6-METHYL-4-(BETA-D-RIBOFURANOSYL)-AMINOBENZENE-5'-PHOSPHATE SYNTHASE"/>
    <property type="match status" value="1"/>
</dbReference>
<dbReference type="InterPro" id="IPR052926">
    <property type="entry name" value="Metallo-beta-lactamase_dom"/>
</dbReference>
<name>A0A9D2T676_9FIRM</name>
<protein>
    <submittedName>
        <fullName evidence="2">MBL fold metallo-hydrolase</fullName>
    </submittedName>
</protein>
<feature type="domain" description="Metallo-beta-lactamase" evidence="1">
    <location>
        <begin position="21"/>
        <end position="81"/>
    </location>
</feature>
<dbReference type="AlphaFoldDB" id="A0A9D2T676"/>
<evidence type="ECO:0000259" key="1">
    <source>
        <dbReference type="Pfam" id="PF00753"/>
    </source>
</evidence>
<dbReference type="EMBL" id="DWWL01000054">
    <property type="protein sequence ID" value="HJC48057.1"/>
    <property type="molecule type" value="Genomic_DNA"/>
</dbReference>
<dbReference type="SUPFAM" id="SSF56281">
    <property type="entry name" value="Metallo-hydrolase/oxidoreductase"/>
    <property type="match status" value="1"/>
</dbReference>
<organism evidence="2 3">
    <name type="scientific">Candidatus Lachnoclostridium pullistercoris</name>
    <dbReference type="NCBI Taxonomy" id="2838632"/>
    <lineage>
        <taxon>Bacteria</taxon>
        <taxon>Bacillati</taxon>
        <taxon>Bacillota</taxon>
        <taxon>Clostridia</taxon>
        <taxon>Lachnospirales</taxon>
        <taxon>Lachnospiraceae</taxon>
    </lineage>
</organism>
<sequence>MMRILTLMENGTGARRGLTAEHGLSFAVDADGMRILFDCGSSENTVRNGRLLNVSLASVDILAFSHSHYDHAAGFRAFAERGLSARAVIGSCFFEEKYAAAGNGTYSYLGCGFSEQELRACASSVTVNERTVRLTEHCTLETDFPRIYDWETIPERFVRLTERGMEQDQFPDEQCLVLETGKGLAVVTGCSHPGILNMVTEIGRRYGKLVTAVIGGLHLSGAGGERISRTAAGLKKLGVTRLWCNHCTGREAREQMAADPQLVCGNLAAGDCIFLE</sequence>
<dbReference type="GO" id="GO:0016740">
    <property type="term" value="F:transferase activity"/>
    <property type="evidence" value="ECO:0007669"/>
    <property type="project" value="TreeGrafter"/>
</dbReference>
<dbReference type="InterPro" id="IPR036866">
    <property type="entry name" value="RibonucZ/Hydroxyglut_hydro"/>
</dbReference>
<evidence type="ECO:0000313" key="2">
    <source>
        <dbReference type="EMBL" id="HJC48057.1"/>
    </source>
</evidence>
<gene>
    <name evidence="2" type="ORF">IAA04_08390</name>
</gene>
<dbReference type="Proteomes" id="UP000823883">
    <property type="component" value="Unassembled WGS sequence"/>
</dbReference>
<proteinExistence type="predicted"/>
<dbReference type="InterPro" id="IPR001279">
    <property type="entry name" value="Metallo-B-lactamas"/>
</dbReference>
<evidence type="ECO:0000313" key="3">
    <source>
        <dbReference type="Proteomes" id="UP000823883"/>
    </source>
</evidence>
<reference evidence="2" key="1">
    <citation type="journal article" date="2021" name="PeerJ">
        <title>Extensive microbial diversity within the chicken gut microbiome revealed by metagenomics and culture.</title>
        <authorList>
            <person name="Gilroy R."/>
            <person name="Ravi A."/>
            <person name="Getino M."/>
            <person name="Pursley I."/>
            <person name="Horton D.L."/>
            <person name="Alikhan N.F."/>
            <person name="Baker D."/>
            <person name="Gharbi K."/>
            <person name="Hall N."/>
            <person name="Watson M."/>
            <person name="Adriaenssens E.M."/>
            <person name="Foster-Nyarko E."/>
            <person name="Jarju S."/>
            <person name="Secka A."/>
            <person name="Antonio M."/>
            <person name="Oren A."/>
            <person name="Chaudhuri R.R."/>
            <person name="La Ragione R."/>
            <person name="Hildebrand F."/>
            <person name="Pallen M.J."/>
        </authorList>
    </citation>
    <scope>NUCLEOTIDE SEQUENCE</scope>
    <source>
        <strain evidence="2">CHK183-5548</strain>
    </source>
</reference>
<comment type="caution">
    <text evidence="2">The sequence shown here is derived from an EMBL/GenBank/DDBJ whole genome shotgun (WGS) entry which is preliminary data.</text>
</comment>
<dbReference type="Gene3D" id="3.60.15.10">
    <property type="entry name" value="Ribonuclease Z/Hydroxyacylglutathione hydrolase-like"/>
    <property type="match status" value="1"/>
</dbReference>
<reference evidence="2" key="2">
    <citation type="submission" date="2021-04" db="EMBL/GenBank/DDBJ databases">
        <authorList>
            <person name="Gilroy R."/>
        </authorList>
    </citation>
    <scope>NUCLEOTIDE SEQUENCE</scope>
    <source>
        <strain evidence="2">CHK183-5548</strain>
    </source>
</reference>
<dbReference type="CDD" id="cd07713">
    <property type="entry name" value="DHPS-like_MBL-fold"/>
    <property type="match status" value="1"/>
</dbReference>
<dbReference type="InterPro" id="IPR041712">
    <property type="entry name" value="DHPS-like_MBL-fold"/>
</dbReference>
<dbReference type="Pfam" id="PF00753">
    <property type="entry name" value="Lactamase_B"/>
    <property type="match status" value="1"/>
</dbReference>
<accession>A0A9D2T676</accession>
<dbReference type="PANTHER" id="PTHR13754">
    <property type="entry name" value="METALLO-BETA-LACTAMASE SUPERFAMILY PROTEIN"/>
    <property type="match status" value="1"/>
</dbReference>